<dbReference type="AlphaFoldDB" id="A0A451AU20"/>
<gene>
    <name evidence="1" type="ORF">BECKUNK1418G_GA0071005_101413</name>
    <name evidence="2" type="ORF">BECKUNK1418H_GA0071006_101532</name>
</gene>
<reference evidence="2" key="1">
    <citation type="submission" date="2019-02" db="EMBL/GenBank/DDBJ databases">
        <authorList>
            <person name="Gruber-Vodicka R. H."/>
            <person name="Seah K. B. B."/>
        </authorList>
    </citation>
    <scope>NUCLEOTIDE SEQUENCE</scope>
    <source>
        <strain evidence="2">BECK_BY19</strain>
        <strain evidence="1">BECK_BY8</strain>
    </source>
</reference>
<organism evidence="2">
    <name type="scientific">Candidatus Kentrum sp. UNK</name>
    <dbReference type="NCBI Taxonomy" id="2126344"/>
    <lineage>
        <taxon>Bacteria</taxon>
        <taxon>Pseudomonadati</taxon>
        <taxon>Pseudomonadota</taxon>
        <taxon>Gammaproteobacteria</taxon>
        <taxon>Candidatus Kentrum</taxon>
    </lineage>
</organism>
<evidence type="ECO:0008006" key="3">
    <source>
        <dbReference type="Google" id="ProtNLM"/>
    </source>
</evidence>
<evidence type="ECO:0000313" key="2">
    <source>
        <dbReference type="EMBL" id="VFK69533.1"/>
    </source>
</evidence>
<protein>
    <recommendedName>
        <fullName evidence="3">DUF1640 domain-containing protein</fullName>
    </recommendedName>
</protein>
<proteinExistence type="predicted"/>
<dbReference type="SUPFAM" id="SSF58113">
    <property type="entry name" value="Apolipoprotein A-I"/>
    <property type="match status" value="1"/>
</dbReference>
<dbReference type="Gene3D" id="1.20.5.110">
    <property type="match status" value="1"/>
</dbReference>
<evidence type="ECO:0000313" key="1">
    <source>
        <dbReference type="EMBL" id="VFK60885.1"/>
    </source>
</evidence>
<sequence length="203" mass="22329">MPAVAFDTLRFTKRLLDAGVALELASATAEAFKEASSEADLATHRDIELLQGDIEQVKVSIERLEERMDARFAQADTKMETRLAQMDAKMEAGFAQMDAKMEAGLAQANTKMDTGFAQMDAKMEAGLAQANTKMDTGLAQMDARMETRFAQVESRLDQVDTRFDHLETNLNGRIDSMEQRMTIKLGGMMVVAVGAITALVKLL</sequence>
<accession>A0A451AU20</accession>
<name>A0A451AU20_9GAMM</name>
<dbReference type="EMBL" id="CAADFZ010000014">
    <property type="protein sequence ID" value="VFK60885.1"/>
    <property type="molecule type" value="Genomic_DNA"/>
</dbReference>
<dbReference type="EMBL" id="CAADGD010000015">
    <property type="protein sequence ID" value="VFK69533.1"/>
    <property type="molecule type" value="Genomic_DNA"/>
</dbReference>